<gene>
    <name evidence="2" type="ORF">SAMN05660862_1895</name>
</gene>
<feature type="transmembrane region" description="Helical" evidence="1">
    <location>
        <begin position="252"/>
        <end position="278"/>
    </location>
</feature>
<dbReference type="Proteomes" id="UP000192980">
    <property type="component" value="Unassembled WGS sequence"/>
</dbReference>
<feature type="transmembrane region" description="Helical" evidence="1">
    <location>
        <begin position="80"/>
        <end position="110"/>
    </location>
</feature>
<proteinExistence type="predicted"/>
<dbReference type="EMBL" id="FXAU01000003">
    <property type="protein sequence ID" value="SMG29195.1"/>
    <property type="molecule type" value="Genomic_DNA"/>
</dbReference>
<sequence>MKQAFKAASLQLVHHKKNIQSYTFGIALILLMICAAIVLQDREIILPELAALATGCFVYMKPEWTSRPWELFKLPSITAIIGFGINMTTFSLVVKLILVVSAMLLVLTWLRNYLAPALATGLLPVITNATSPTFLAAIFILTFLLAWAVASFKTKNISTPAQTPQFNLQKGDIAAYLAIIIGWMGFCFYTDRMDMAATPPVLVVAFESIQKQMYTREVWLKQIFLLTIAALIGSLTTTYFSNMILGASTSFLAIYLVLHISKFKLPPAYAMALLPLILPTQPPLHFTIKVFLMALFILSTIYVLKKYVANKSEISQG</sequence>
<feature type="transmembrane region" description="Helical" evidence="1">
    <location>
        <begin position="21"/>
        <end position="38"/>
    </location>
</feature>
<keyword evidence="3" id="KW-1185">Reference proteome</keyword>
<evidence type="ECO:0000313" key="3">
    <source>
        <dbReference type="Proteomes" id="UP000192980"/>
    </source>
</evidence>
<name>A0A1X7JMU0_9SPHI</name>
<evidence type="ECO:0000313" key="2">
    <source>
        <dbReference type="EMBL" id="SMG29195.1"/>
    </source>
</evidence>
<reference evidence="2 3" key="1">
    <citation type="submission" date="2017-04" db="EMBL/GenBank/DDBJ databases">
        <authorList>
            <person name="Afonso C.L."/>
            <person name="Miller P.J."/>
            <person name="Scott M.A."/>
            <person name="Spackman E."/>
            <person name="Goraichik I."/>
            <person name="Dimitrov K.M."/>
            <person name="Suarez D.L."/>
            <person name="Swayne D.E."/>
        </authorList>
    </citation>
    <scope>NUCLEOTIDE SEQUENCE [LARGE SCALE GENOMIC DNA]</scope>
    <source>
        <strain evidence="2 3">DSM 22418</strain>
    </source>
</reference>
<keyword evidence="1" id="KW-1133">Transmembrane helix</keyword>
<feature type="transmembrane region" description="Helical" evidence="1">
    <location>
        <begin position="223"/>
        <end position="240"/>
    </location>
</feature>
<feature type="transmembrane region" description="Helical" evidence="1">
    <location>
        <begin position="173"/>
        <end position="191"/>
    </location>
</feature>
<dbReference type="AlphaFoldDB" id="A0A1X7JMU0"/>
<organism evidence="2 3">
    <name type="scientific">Sphingobacterium psychroaquaticum</name>
    <dbReference type="NCBI Taxonomy" id="561061"/>
    <lineage>
        <taxon>Bacteria</taxon>
        <taxon>Pseudomonadati</taxon>
        <taxon>Bacteroidota</taxon>
        <taxon>Sphingobacteriia</taxon>
        <taxon>Sphingobacteriales</taxon>
        <taxon>Sphingobacteriaceae</taxon>
        <taxon>Sphingobacterium</taxon>
    </lineage>
</organism>
<evidence type="ECO:0008006" key="4">
    <source>
        <dbReference type="Google" id="ProtNLM"/>
    </source>
</evidence>
<accession>A0A1X7JMU0</accession>
<evidence type="ECO:0000256" key="1">
    <source>
        <dbReference type="SAM" id="Phobius"/>
    </source>
</evidence>
<keyword evidence="1" id="KW-0472">Membrane</keyword>
<keyword evidence="1" id="KW-0812">Transmembrane</keyword>
<feature type="transmembrane region" description="Helical" evidence="1">
    <location>
        <begin position="284"/>
        <end position="304"/>
    </location>
</feature>
<protein>
    <recommendedName>
        <fullName evidence="4">HPP family protein</fullName>
    </recommendedName>
</protein>
<dbReference type="STRING" id="561061.SAMN05660862_1895"/>
<feature type="transmembrane region" description="Helical" evidence="1">
    <location>
        <begin position="130"/>
        <end position="152"/>
    </location>
</feature>